<accession>A0A6H0KTF1</accession>
<evidence type="ECO:0000313" key="3">
    <source>
        <dbReference type="Proteomes" id="UP000501780"/>
    </source>
</evidence>
<organism evidence="2 3">
    <name type="scientific">Bacteroides faecium</name>
    <dbReference type="NCBI Taxonomy" id="2715212"/>
    <lineage>
        <taxon>Bacteria</taxon>
        <taxon>Pseudomonadati</taxon>
        <taxon>Bacteroidota</taxon>
        <taxon>Bacteroidia</taxon>
        <taxon>Bacteroidales</taxon>
        <taxon>Bacteroidaceae</taxon>
        <taxon>Bacteroides</taxon>
    </lineage>
</organism>
<sequence>MSLKYKKKKIALKFDKNHPLEKYIAANETERKDKTRGDYSEDRTPGPGI</sequence>
<protein>
    <submittedName>
        <fullName evidence="2">Uncharacterized protein</fullName>
    </submittedName>
</protein>
<proteinExistence type="predicted"/>
<reference evidence="2 3" key="1">
    <citation type="submission" date="2020-03" db="EMBL/GenBank/DDBJ databases">
        <title>Genomic analysis of Bacteroides faecium CBA7301.</title>
        <authorList>
            <person name="Kim J."/>
            <person name="Roh S.W."/>
        </authorList>
    </citation>
    <scope>NUCLEOTIDE SEQUENCE [LARGE SCALE GENOMIC DNA]</scope>
    <source>
        <strain evidence="2 3">CBA7301</strain>
    </source>
</reference>
<evidence type="ECO:0000313" key="2">
    <source>
        <dbReference type="EMBL" id="QIU96736.1"/>
    </source>
</evidence>
<dbReference type="RefSeq" id="WP_167966307.1">
    <property type="nucleotide sequence ID" value="NZ_CP050831.1"/>
</dbReference>
<dbReference type="KEGG" id="bfc:BacF7301_22435"/>
<gene>
    <name evidence="2" type="ORF">BacF7301_22435</name>
</gene>
<feature type="compositionally biased region" description="Basic and acidic residues" evidence="1">
    <location>
        <begin position="28"/>
        <end position="49"/>
    </location>
</feature>
<dbReference type="AlphaFoldDB" id="A0A6H0KTF1"/>
<feature type="region of interest" description="Disordered" evidence="1">
    <location>
        <begin position="25"/>
        <end position="49"/>
    </location>
</feature>
<dbReference type="Proteomes" id="UP000501780">
    <property type="component" value="Chromosome"/>
</dbReference>
<evidence type="ECO:0000256" key="1">
    <source>
        <dbReference type="SAM" id="MobiDB-lite"/>
    </source>
</evidence>
<name>A0A6H0KTF1_9BACE</name>
<dbReference type="EMBL" id="CP050831">
    <property type="protein sequence ID" value="QIU96736.1"/>
    <property type="molecule type" value="Genomic_DNA"/>
</dbReference>
<keyword evidence="3" id="KW-1185">Reference proteome</keyword>